<accession>A0A1H6MRR8</accession>
<protein>
    <submittedName>
        <fullName evidence="1">Uncharacterized protein</fullName>
    </submittedName>
</protein>
<organism evidence="1 2">
    <name type="scientific">Bathymodiolus azoricus thioautotrophic gill symbiont</name>
    <dbReference type="NCBI Taxonomy" id="235205"/>
    <lineage>
        <taxon>Bacteria</taxon>
        <taxon>Pseudomonadati</taxon>
        <taxon>Pseudomonadota</taxon>
        <taxon>Gammaproteobacteria</taxon>
        <taxon>sulfur-oxidizing symbionts</taxon>
    </lineage>
</organism>
<dbReference type="EMBL" id="CDSC02000427">
    <property type="protein sequence ID" value="SEI00410.1"/>
    <property type="molecule type" value="Genomic_DNA"/>
</dbReference>
<sequence length="122" mass="13987">MLKTIQSINMQPAVSLNYTVHYFKKKQKTKNKSDDSIHLLTGYEGINTFNVSKVSSTCSTKELSIHLTKILYQGTNYYLKMATSRKIIDTEGKIKVLLPEYQVYKCFIIMGSVVELVIKLTR</sequence>
<reference evidence="2" key="1">
    <citation type="submission" date="2016-06" db="EMBL/GenBank/DDBJ databases">
        <authorList>
            <person name="Petersen J."/>
            <person name="Sayavedra L."/>
        </authorList>
    </citation>
    <scope>NUCLEOTIDE SEQUENCE [LARGE SCALE GENOMIC DNA]</scope>
    <source>
        <strain evidence="2">BazSymA</strain>
    </source>
</reference>
<proteinExistence type="predicted"/>
<dbReference type="AlphaFoldDB" id="A0A1H6MRR8"/>
<name>A0A1H6MRR8_9GAMM</name>
<evidence type="ECO:0000313" key="2">
    <source>
        <dbReference type="Proteomes" id="UP000198988"/>
    </source>
</evidence>
<dbReference type="Proteomes" id="UP000198988">
    <property type="component" value="Unassembled WGS sequence"/>
</dbReference>
<evidence type="ECO:0000313" key="1">
    <source>
        <dbReference type="EMBL" id="SEI00410.1"/>
    </source>
</evidence>
<gene>
    <name evidence="1" type="ORF">BAZSYMA_ACONTIG159479_0</name>
</gene>